<name>A0A2T5J8Z5_9SPHI</name>
<protein>
    <recommendedName>
        <fullName evidence="4">Cytochrome c domain-containing protein</fullName>
    </recommendedName>
</protein>
<dbReference type="AlphaFoldDB" id="A0A2T5J8Z5"/>
<dbReference type="EMBL" id="QAOQ01000004">
    <property type="protein sequence ID" value="PTQ96548.1"/>
    <property type="molecule type" value="Genomic_DNA"/>
</dbReference>
<dbReference type="GO" id="GO:0009055">
    <property type="term" value="F:electron transfer activity"/>
    <property type="evidence" value="ECO:0007669"/>
    <property type="project" value="InterPro"/>
</dbReference>
<organism evidence="2 3">
    <name type="scientific">Mucilaginibacter yixingensis</name>
    <dbReference type="NCBI Taxonomy" id="1295612"/>
    <lineage>
        <taxon>Bacteria</taxon>
        <taxon>Pseudomonadati</taxon>
        <taxon>Bacteroidota</taxon>
        <taxon>Sphingobacteriia</taxon>
        <taxon>Sphingobacteriales</taxon>
        <taxon>Sphingobacteriaceae</taxon>
        <taxon>Mucilaginibacter</taxon>
    </lineage>
</organism>
<dbReference type="Proteomes" id="UP000244168">
    <property type="component" value="Unassembled WGS sequence"/>
</dbReference>
<evidence type="ECO:0000313" key="3">
    <source>
        <dbReference type="Proteomes" id="UP000244168"/>
    </source>
</evidence>
<dbReference type="GO" id="GO:0020037">
    <property type="term" value="F:heme binding"/>
    <property type="evidence" value="ECO:0007669"/>
    <property type="project" value="InterPro"/>
</dbReference>
<evidence type="ECO:0000256" key="1">
    <source>
        <dbReference type="SAM" id="SignalP"/>
    </source>
</evidence>
<keyword evidence="1" id="KW-0732">Signal</keyword>
<evidence type="ECO:0000313" key="2">
    <source>
        <dbReference type="EMBL" id="PTQ96548.1"/>
    </source>
</evidence>
<dbReference type="SUPFAM" id="SSF46626">
    <property type="entry name" value="Cytochrome c"/>
    <property type="match status" value="1"/>
</dbReference>
<comment type="caution">
    <text evidence="2">The sequence shown here is derived from an EMBL/GenBank/DDBJ whole genome shotgun (WGS) entry which is preliminary data.</text>
</comment>
<evidence type="ECO:0008006" key="4">
    <source>
        <dbReference type="Google" id="ProtNLM"/>
    </source>
</evidence>
<dbReference type="InterPro" id="IPR036909">
    <property type="entry name" value="Cyt_c-like_dom_sf"/>
</dbReference>
<keyword evidence="3" id="KW-1185">Reference proteome</keyword>
<feature type="signal peptide" evidence="1">
    <location>
        <begin position="1"/>
        <end position="23"/>
    </location>
</feature>
<dbReference type="RefSeq" id="WP_146166527.1">
    <property type="nucleotide sequence ID" value="NZ_CP160205.1"/>
</dbReference>
<sequence length="124" mass="13600">MKKRLRLLLFLPLLGLVCASACRHDPLTPLSDAPVISFKNDVQPVIISNCTESGCHGASDHEFKLLSYDNIMAKVKAGDPHASDLYGAITANTINTMPKPPNPRLTDTEIKTIYLWILQGAKNN</sequence>
<accession>A0A2T5J8Z5</accession>
<feature type="chain" id="PRO_5015731028" description="Cytochrome c domain-containing protein" evidence="1">
    <location>
        <begin position="24"/>
        <end position="124"/>
    </location>
</feature>
<reference evidence="2 3" key="1">
    <citation type="submission" date="2018-04" db="EMBL/GenBank/DDBJ databases">
        <title>Genomic Encyclopedia of Archaeal and Bacterial Type Strains, Phase II (KMG-II): from individual species to whole genera.</title>
        <authorList>
            <person name="Goeker M."/>
        </authorList>
    </citation>
    <scope>NUCLEOTIDE SEQUENCE [LARGE SCALE GENOMIC DNA]</scope>
    <source>
        <strain evidence="2 3">DSM 26809</strain>
    </source>
</reference>
<proteinExistence type="predicted"/>
<gene>
    <name evidence="2" type="ORF">C8P68_10432</name>
</gene>
<dbReference type="OrthoDB" id="1524066at2"/>